<name>A0A511DF48_9PSEU</name>
<proteinExistence type="predicted"/>
<keyword evidence="3" id="KW-1185">Reference proteome</keyword>
<keyword evidence="1" id="KW-0472">Membrane</keyword>
<organism evidence="2 3">
    <name type="scientific">Pseudonocardia sulfidoxydans NBRC 16205</name>
    <dbReference type="NCBI Taxonomy" id="1223511"/>
    <lineage>
        <taxon>Bacteria</taxon>
        <taxon>Bacillati</taxon>
        <taxon>Actinomycetota</taxon>
        <taxon>Actinomycetes</taxon>
        <taxon>Pseudonocardiales</taxon>
        <taxon>Pseudonocardiaceae</taxon>
        <taxon>Pseudonocardia</taxon>
    </lineage>
</organism>
<keyword evidence="1" id="KW-1133">Transmembrane helix</keyword>
<comment type="caution">
    <text evidence="2">The sequence shown here is derived from an EMBL/GenBank/DDBJ whole genome shotgun (WGS) entry which is preliminary data.</text>
</comment>
<dbReference type="Proteomes" id="UP000321685">
    <property type="component" value="Unassembled WGS sequence"/>
</dbReference>
<evidence type="ECO:0000313" key="3">
    <source>
        <dbReference type="Proteomes" id="UP000321685"/>
    </source>
</evidence>
<reference evidence="2 3" key="1">
    <citation type="submission" date="2019-07" db="EMBL/GenBank/DDBJ databases">
        <title>Whole genome shotgun sequence of Pseudonocardia sulfidoxydans NBRC 16205.</title>
        <authorList>
            <person name="Hosoyama A."/>
            <person name="Uohara A."/>
            <person name="Ohji S."/>
            <person name="Ichikawa N."/>
        </authorList>
    </citation>
    <scope>NUCLEOTIDE SEQUENCE [LARGE SCALE GENOMIC DNA]</scope>
    <source>
        <strain evidence="2 3">NBRC 16205</strain>
    </source>
</reference>
<keyword evidence="1" id="KW-0812">Transmembrane</keyword>
<gene>
    <name evidence="2" type="ORF">PSU4_23700</name>
</gene>
<dbReference type="EMBL" id="BJVJ01000019">
    <property type="protein sequence ID" value="GEL23416.1"/>
    <property type="molecule type" value="Genomic_DNA"/>
</dbReference>
<dbReference type="RefSeq" id="WP_147106473.1">
    <property type="nucleotide sequence ID" value="NZ_BJVJ01000019.1"/>
</dbReference>
<feature type="transmembrane region" description="Helical" evidence="1">
    <location>
        <begin position="111"/>
        <end position="142"/>
    </location>
</feature>
<accession>A0A511DF48</accession>
<dbReference type="AlphaFoldDB" id="A0A511DF48"/>
<evidence type="ECO:0000313" key="2">
    <source>
        <dbReference type="EMBL" id="GEL23416.1"/>
    </source>
</evidence>
<sequence>MRPTTALEIDAERHVSTNGHRPSDAERRAAALADLKDSLKELLRSALRATTGIALDQVEGLAATLGRAAAAGGPAVGGLLGGVRAGMQGGNPVWGAFKGAIGALSPGMRAALVGILVLAILLLPITVVLLLVALIVLVIVAATKSSS</sequence>
<evidence type="ECO:0000256" key="1">
    <source>
        <dbReference type="SAM" id="Phobius"/>
    </source>
</evidence>
<protein>
    <submittedName>
        <fullName evidence="2">Uncharacterized protein</fullName>
    </submittedName>
</protein>